<keyword evidence="6" id="KW-0479">Metal-binding</keyword>
<keyword evidence="2" id="KW-0762">Sugar transport</keyword>
<gene>
    <name evidence="9" type="ORF">IV74_GL000059</name>
</gene>
<evidence type="ECO:0000256" key="6">
    <source>
        <dbReference type="PIRSR" id="PIRSR000699-2"/>
    </source>
</evidence>
<evidence type="ECO:0000256" key="7">
    <source>
        <dbReference type="PROSITE-ProRule" id="PRU00418"/>
    </source>
</evidence>
<dbReference type="GO" id="GO:0046872">
    <property type="term" value="F:metal ion binding"/>
    <property type="evidence" value="ECO:0007669"/>
    <property type="project" value="UniProtKB-KW"/>
</dbReference>
<evidence type="ECO:0000256" key="5">
    <source>
        <dbReference type="PIRSR" id="PIRSR000699-1"/>
    </source>
</evidence>
<dbReference type="PANTHER" id="PTHR34382">
    <property type="entry name" value="PTS SYSTEM N,N'-DIACETYLCHITOBIOSE-SPECIFIC EIIA COMPONENT"/>
    <property type="match status" value="1"/>
</dbReference>
<dbReference type="InterPro" id="IPR036542">
    <property type="entry name" value="PTS_IIA_lac/cel_sf"/>
</dbReference>
<organism evidence="9 10">
    <name type="scientific">Carnobacterium divergens DSM 20623</name>
    <dbReference type="NCBI Taxonomy" id="1449336"/>
    <lineage>
        <taxon>Bacteria</taxon>
        <taxon>Bacillati</taxon>
        <taxon>Bacillota</taxon>
        <taxon>Bacilli</taxon>
        <taxon>Lactobacillales</taxon>
        <taxon>Carnobacteriaceae</taxon>
        <taxon>Carnobacterium</taxon>
    </lineage>
</organism>
<keyword evidence="4" id="KW-0598">Phosphotransferase system</keyword>
<feature type="active site" description="Tele-phosphohistidine intermediate" evidence="5">
    <location>
        <position position="75"/>
    </location>
</feature>
<keyword evidence="10" id="KW-1185">Reference proteome</keyword>
<dbReference type="Gene3D" id="1.20.58.80">
    <property type="entry name" value="Phosphotransferase system, lactose/cellobiose-type IIA subunit"/>
    <property type="match status" value="1"/>
</dbReference>
<keyword evidence="8" id="KW-0175">Coiled coil</keyword>
<dbReference type="CDD" id="cd00215">
    <property type="entry name" value="PTS_IIA_lac"/>
    <property type="match status" value="1"/>
</dbReference>
<evidence type="ECO:0000256" key="8">
    <source>
        <dbReference type="SAM" id="Coils"/>
    </source>
</evidence>
<feature type="binding site" evidence="6">
    <location>
        <position position="78"/>
    </location>
    <ligand>
        <name>Mg(2+)</name>
        <dbReference type="ChEBI" id="CHEBI:18420"/>
        <note>ligand shared between all trimeric partners</note>
    </ligand>
</feature>
<dbReference type="SUPFAM" id="SSF46973">
    <property type="entry name" value="Enzyme IIa from lactose specific PTS, IIa-lac"/>
    <property type="match status" value="1"/>
</dbReference>
<dbReference type="PIRSF" id="PIRSF000699">
    <property type="entry name" value="PTS_IILac_III"/>
    <property type="match status" value="1"/>
</dbReference>
<evidence type="ECO:0000256" key="4">
    <source>
        <dbReference type="ARBA" id="ARBA00022683"/>
    </source>
</evidence>
<proteinExistence type="predicted"/>
<comment type="caution">
    <text evidence="9">The sequence shown here is derived from an EMBL/GenBank/DDBJ whole genome shotgun (WGS) entry which is preliminary data.</text>
</comment>
<evidence type="ECO:0000256" key="2">
    <source>
        <dbReference type="ARBA" id="ARBA00022597"/>
    </source>
</evidence>
<dbReference type="PROSITE" id="PS51095">
    <property type="entry name" value="PTS_EIIA_TYPE_3"/>
    <property type="match status" value="1"/>
</dbReference>
<dbReference type="eggNOG" id="COG1447">
    <property type="taxonomic scope" value="Bacteria"/>
</dbReference>
<protein>
    <submittedName>
        <fullName evidence="9">Uncharacterized protein</fullName>
    </submittedName>
</protein>
<evidence type="ECO:0000313" key="9">
    <source>
        <dbReference type="EMBL" id="KRN57539.1"/>
    </source>
</evidence>
<dbReference type="GeneID" id="89587641"/>
<dbReference type="PANTHER" id="PTHR34382:SF7">
    <property type="entry name" value="PTS SYSTEM N,N'-DIACETYLCHITOBIOSE-SPECIFIC EIIA COMPONENT"/>
    <property type="match status" value="1"/>
</dbReference>
<keyword evidence="1" id="KW-0813">Transport</keyword>
<evidence type="ECO:0000256" key="3">
    <source>
        <dbReference type="ARBA" id="ARBA00022679"/>
    </source>
</evidence>
<evidence type="ECO:0000256" key="1">
    <source>
        <dbReference type="ARBA" id="ARBA00022448"/>
    </source>
</evidence>
<keyword evidence="3" id="KW-0808">Transferase</keyword>
<feature type="coiled-coil region" evidence="8">
    <location>
        <begin position="30"/>
        <end position="57"/>
    </location>
</feature>
<dbReference type="Pfam" id="PF02255">
    <property type="entry name" value="PTS_IIA"/>
    <property type="match status" value="1"/>
</dbReference>
<evidence type="ECO:0000313" key="10">
    <source>
        <dbReference type="Proteomes" id="UP000051658"/>
    </source>
</evidence>
<dbReference type="AlphaFoldDB" id="A0A0R2HXM4"/>
<dbReference type="PATRIC" id="fig|1449336.4.peg.59"/>
<accession>A0A0R2HXM4</accession>
<reference evidence="9 10" key="1">
    <citation type="journal article" date="2015" name="Genome Announc.">
        <title>Expanding the biotechnology potential of lactobacilli through comparative genomics of 213 strains and associated genera.</title>
        <authorList>
            <person name="Sun Z."/>
            <person name="Harris H.M."/>
            <person name="McCann A."/>
            <person name="Guo C."/>
            <person name="Argimon S."/>
            <person name="Zhang W."/>
            <person name="Yang X."/>
            <person name="Jeffery I.B."/>
            <person name="Cooney J.C."/>
            <person name="Kagawa T.F."/>
            <person name="Liu W."/>
            <person name="Song Y."/>
            <person name="Salvetti E."/>
            <person name="Wrobel A."/>
            <person name="Rasinkangas P."/>
            <person name="Parkhill J."/>
            <person name="Rea M.C."/>
            <person name="O'Sullivan O."/>
            <person name="Ritari J."/>
            <person name="Douillard F.P."/>
            <person name="Paul Ross R."/>
            <person name="Yang R."/>
            <person name="Briner A.E."/>
            <person name="Felis G.E."/>
            <person name="de Vos W.M."/>
            <person name="Barrangou R."/>
            <person name="Klaenhammer T.R."/>
            <person name="Caufield P.W."/>
            <person name="Cui Y."/>
            <person name="Zhang H."/>
            <person name="O'Toole P.W."/>
        </authorList>
    </citation>
    <scope>NUCLEOTIDE SEQUENCE [LARGE SCALE GENOMIC DNA]</scope>
    <source>
        <strain evidence="9 10">DSM 20623</strain>
    </source>
</reference>
<dbReference type="GO" id="GO:0009401">
    <property type="term" value="P:phosphoenolpyruvate-dependent sugar phosphotransferase system"/>
    <property type="evidence" value="ECO:0007669"/>
    <property type="project" value="UniProtKB-KW"/>
</dbReference>
<feature type="modified residue" description="Phosphohistidine; by HPr" evidence="7">
    <location>
        <position position="75"/>
    </location>
</feature>
<name>A0A0R2HXM4_CARDV</name>
<dbReference type="GO" id="GO:0016740">
    <property type="term" value="F:transferase activity"/>
    <property type="evidence" value="ECO:0007669"/>
    <property type="project" value="UniProtKB-KW"/>
</dbReference>
<dbReference type="EMBL" id="JQBS01000006">
    <property type="protein sequence ID" value="KRN57539.1"/>
    <property type="molecule type" value="Genomic_DNA"/>
</dbReference>
<dbReference type="InterPro" id="IPR003188">
    <property type="entry name" value="PTS_IIA_lac/cel"/>
</dbReference>
<sequence>MNLEQAVMQIIVGAGNARSLAMEAIDIAQSGEIQEAKAKLEEANEKLNEAHNGQTALLTKEASGERVEVTLLLIHGQDHLMNAMTVRDLADKFVGLYDKMRGN</sequence>
<dbReference type="Proteomes" id="UP000051658">
    <property type="component" value="Unassembled WGS sequence"/>
</dbReference>
<comment type="cofactor">
    <cofactor evidence="6">
        <name>Mg(2+)</name>
        <dbReference type="ChEBI" id="CHEBI:18420"/>
    </cofactor>
    <text evidence="6">Binds 1 Mg(2+) ion per trimer.</text>
</comment>
<dbReference type="RefSeq" id="WP_034572671.1">
    <property type="nucleotide sequence ID" value="NZ_JQBS01000006.1"/>
</dbReference>
<keyword evidence="6" id="KW-0460">Magnesium</keyword>